<protein>
    <submittedName>
        <fullName evidence="2">Glycosyltransferase involved in cell wall biosynthesis</fullName>
    </submittedName>
</protein>
<dbReference type="Pfam" id="PF13692">
    <property type="entry name" value="Glyco_trans_1_4"/>
    <property type="match status" value="1"/>
</dbReference>
<dbReference type="AlphaFoldDB" id="A0A7W0CVL5"/>
<keyword evidence="3" id="KW-1185">Reference proteome</keyword>
<dbReference type="Gene3D" id="3.40.50.2000">
    <property type="entry name" value="Glycogen Phosphorylase B"/>
    <property type="match status" value="2"/>
</dbReference>
<keyword evidence="1 2" id="KW-0808">Transferase</keyword>
<dbReference type="RefSeq" id="WP_220134772.1">
    <property type="nucleotide sequence ID" value="NZ_BAABAM010000018.1"/>
</dbReference>
<evidence type="ECO:0000313" key="3">
    <source>
        <dbReference type="Proteomes" id="UP000530928"/>
    </source>
</evidence>
<dbReference type="GO" id="GO:0016757">
    <property type="term" value="F:glycosyltransferase activity"/>
    <property type="evidence" value="ECO:0007669"/>
    <property type="project" value="TreeGrafter"/>
</dbReference>
<sequence>MERTDVVDLGLEWSTPVRSALRGLGAYRHNGTWRTQWTRHPVTLSLAGRQLRAAERRLRPDVVLQFGDLARMDTPYLLYQDLSFDIVMEHLDPATGRSVQAPGLSLDDLKRLRDRQLSIYAEASGVLAMSHWLADHLVRVTGLPEEKVHVVLPGANSLPAVAPTTRREAPRKRLLFVGIDFHRKAGDLVVAAAQILRREVDPGIELTIVGPPEWPLPGPVPDGVRFLGKLPPAEVRPLYAEHDVLVMPSRFEAYGLAFIEALAHGIPCVARRAYAMTEIIEPGVNGDLVDGDDPEVLARTIAGVLGNDEIYTRILTRAEALIQHYTWDRVADDIVRIAKTAR</sequence>
<gene>
    <name evidence="2" type="ORF">HNR30_009369</name>
</gene>
<evidence type="ECO:0000313" key="2">
    <source>
        <dbReference type="EMBL" id="MBA2897963.1"/>
    </source>
</evidence>
<organism evidence="2 3">
    <name type="scientific">Nonomuraea soli</name>
    <dbReference type="NCBI Taxonomy" id="1032476"/>
    <lineage>
        <taxon>Bacteria</taxon>
        <taxon>Bacillati</taxon>
        <taxon>Actinomycetota</taxon>
        <taxon>Actinomycetes</taxon>
        <taxon>Streptosporangiales</taxon>
        <taxon>Streptosporangiaceae</taxon>
        <taxon>Nonomuraea</taxon>
    </lineage>
</organism>
<dbReference type="EMBL" id="JACDUR010000015">
    <property type="protein sequence ID" value="MBA2897963.1"/>
    <property type="molecule type" value="Genomic_DNA"/>
</dbReference>
<accession>A0A7W0CVL5</accession>
<evidence type="ECO:0000256" key="1">
    <source>
        <dbReference type="ARBA" id="ARBA00022679"/>
    </source>
</evidence>
<dbReference type="PANTHER" id="PTHR46401:SF2">
    <property type="entry name" value="GLYCOSYLTRANSFERASE WBBK-RELATED"/>
    <property type="match status" value="1"/>
</dbReference>
<reference evidence="2 3" key="1">
    <citation type="submission" date="2020-07" db="EMBL/GenBank/DDBJ databases">
        <title>Genomic Encyclopedia of Type Strains, Phase IV (KMG-IV): sequencing the most valuable type-strain genomes for metagenomic binning, comparative biology and taxonomic classification.</title>
        <authorList>
            <person name="Goeker M."/>
        </authorList>
    </citation>
    <scope>NUCLEOTIDE SEQUENCE [LARGE SCALE GENOMIC DNA]</scope>
    <source>
        <strain evidence="2 3">DSM 45533</strain>
    </source>
</reference>
<dbReference type="SUPFAM" id="SSF53756">
    <property type="entry name" value="UDP-Glycosyltransferase/glycogen phosphorylase"/>
    <property type="match status" value="1"/>
</dbReference>
<dbReference type="Proteomes" id="UP000530928">
    <property type="component" value="Unassembled WGS sequence"/>
</dbReference>
<dbReference type="CDD" id="cd03801">
    <property type="entry name" value="GT4_PimA-like"/>
    <property type="match status" value="1"/>
</dbReference>
<dbReference type="GO" id="GO:0009103">
    <property type="term" value="P:lipopolysaccharide biosynthetic process"/>
    <property type="evidence" value="ECO:0007669"/>
    <property type="project" value="TreeGrafter"/>
</dbReference>
<name>A0A7W0CVL5_9ACTN</name>
<dbReference type="PANTHER" id="PTHR46401">
    <property type="entry name" value="GLYCOSYLTRANSFERASE WBBK-RELATED"/>
    <property type="match status" value="1"/>
</dbReference>
<proteinExistence type="predicted"/>
<comment type="caution">
    <text evidence="2">The sequence shown here is derived from an EMBL/GenBank/DDBJ whole genome shotgun (WGS) entry which is preliminary data.</text>
</comment>